<feature type="signal peptide" evidence="1">
    <location>
        <begin position="1"/>
        <end position="19"/>
    </location>
</feature>
<dbReference type="RefSeq" id="WP_236985052.1">
    <property type="nucleotide sequence ID" value="NZ_AP023086.1"/>
</dbReference>
<evidence type="ECO:0008006" key="4">
    <source>
        <dbReference type="Google" id="ProtNLM"/>
    </source>
</evidence>
<feature type="chain" id="PRO_5042906274" description="Porin" evidence="1">
    <location>
        <begin position="20"/>
        <end position="400"/>
    </location>
</feature>
<evidence type="ECO:0000256" key="1">
    <source>
        <dbReference type="SAM" id="SignalP"/>
    </source>
</evidence>
<dbReference type="EMBL" id="AP023086">
    <property type="protein sequence ID" value="BCD99767.1"/>
    <property type="molecule type" value="Genomic_DNA"/>
</dbReference>
<evidence type="ECO:0000313" key="3">
    <source>
        <dbReference type="Proteomes" id="UP001320119"/>
    </source>
</evidence>
<protein>
    <recommendedName>
        <fullName evidence="4">Porin</fullName>
    </recommendedName>
</protein>
<sequence length="400" mass="45034">MNKYSVAIALALSTSTTWALDIKGNIGAEARYFTEFQKSQASAFGELELYWQSETSNHSFTTKAFARADDTDSERSHIDLREFAWLYYADTWEVRAGVSKVFWGVTESAHRVDIINQTDAVESPDGEEKLGQPLLQLTRIHDWGTLNAFVLPYFRERTFEGKDGYIGLPLPVDIDNAQYQSSAKQEHIDWALRYSHTFDIWDIGLSHFVGTDREPLLVAGASPQGDAVFLPYYSQIQQTGLEVQATLDSWLWKLEAIHQSTRDQGLPTGLTPFTQDFTAITAGFEYTLVGIADSAMDLGLLAEYHHNDLDQAGLDPLQNDLFVGARLTLNDIQNSSLLLGLVQDLDYSSSQIGFIEASRRFGDNWVITLDGRFYDSNTLEDPIMSVRKTDHLTLDASYFF</sequence>
<accession>A0AAN2BM71</accession>
<evidence type="ECO:0000313" key="2">
    <source>
        <dbReference type="EMBL" id="BCD99767.1"/>
    </source>
</evidence>
<name>A0AAN2BM71_9GAMM</name>
<keyword evidence="3" id="KW-1185">Reference proteome</keyword>
<dbReference type="AlphaFoldDB" id="A0AAN2BM71"/>
<organism evidence="2 3">
    <name type="scientific">Marinagarivorans cellulosilyticus</name>
    <dbReference type="NCBI Taxonomy" id="2721545"/>
    <lineage>
        <taxon>Bacteria</taxon>
        <taxon>Pseudomonadati</taxon>
        <taxon>Pseudomonadota</taxon>
        <taxon>Gammaproteobacteria</taxon>
        <taxon>Cellvibrionales</taxon>
        <taxon>Cellvibrionaceae</taxon>
        <taxon>Marinagarivorans</taxon>
    </lineage>
</organism>
<dbReference type="Proteomes" id="UP001320119">
    <property type="component" value="Chromosome"/>
</dbReference>
<dbReference type="KEGG" id="marq:MARGE09_P3969"/>
<reference evidence="2 3" key="1">
    <citation type="journal article" date="2022" name="IScience">
        <title>An ultrasensitive nanofiber-based assay for enzymatic hydrolysis and deep-sea microbial degradation of cellulose.</title>
        <authorList>
            <person name="Tsudome M."/>
            <person name="Tachioka M."/>
            <person name="Miyazaki M."/>
            <person name="Uchimura K."/>
            <person name="Tsuda M."/>
            <person name="Takaki Y."/>
            <person name="Deguchi S."/>
        </authorList>
    </citation>
    <scope>NUCLEOTIDE SEQUENCE [LARGE SCALE GENOMIC DNA]</scope>
    <source>
        <strain evidence="2 3">GE09</strain>
    </source>
</reference>
<keyword evidence="1" id="KW-0732">Signal</keyword>
<gene>
    <name evidence="2" type="ORF">MARGE09_P3969</name>
</gene>
<proteinExistence type="predicted"/>